<dbReference type="Proteomes" id="UP000785679">
    <property type="component" value="Unassembled WGS sequence"/>
</dbReference>
<organism evidence="1 2">
    <name type="scientific">Halteria grandinella</name>
    <dbReference type="NCBI Taxonomy" id="5974"/>
    <lineage>
        <taxon>Eukaryota</taxon>
        <taxon>Sar</taxon>
        <taxon>Alveolata</taxon>
        <taxon>Ciliophora</taxon>
        <taxon>Intramacronucleata</taxon>
        <taxon>Spirotrichea</taxon>
        <taxon>Stichotrichia</taxon>
        <taxon>Sporadotrichida</taxon>
        <taxon>Halteriidae</taxon>
        <taxon>Halteria</taxon>
    </lineage>
</organism>
<keyword evidence="2" id="KW-1185">Reference proteome</keyword>
<dbReference type="AlphaFoldDB" id="A0A8J8NHK8"/>
<dbReference type="EMBL" id="RRYP01016130">
    <property type="protein sequence ID" value="TNV75207.1"/>
    <property type="molecule type" value="Genomic_DNA"/>
</dbReference>
<protein>
    <submittedName>
        <fullName evidence="1">Uncharacterized protein</fullName>
    </submittedName>
</protein>
<accession>A0A8J8NHK8</accession>
<reference evidence="1" key="1">
    <citation type="submission" date="2019-06" db="EMBL/GenBank/DDBJ databases">
        <authorList>
            <person name="Zheng W."/>
        </authorList>
    </citation>
    <scope>NUCLEOTIDE SEQUENCE</scope>
    <source>
        <strain evidence="1">QDHG01</strain>
    </source>
</reference>
<comment type="caution">
    <text evidence="1">The sequence shown here is derived from an EMBL/GenBank/DDBJ whole genome shotgun (WGS) entry which is preliminary data.</text>
</comment>
<evidence type="ECO:0000313" key="2">
    <source>
        <dbReference type="Proteomes" id="UP000785679"/>
    </source>
</evidence>
<proteinExistence type="predicted"/>
<evidence type="ECO:0000313" key="1">
    <source>
        <dbReference type="EMBL" id="TNV75207.1"/>
    </source>
</evidence>
<gene>
    <name evidence="1" type="ORF">FGO68_gene5600</name>
</gene>
<sequence>MKKGAVVAVSHVWQWTLDTKCDIYKYNQLSAQHFGKELSTKSFSCRGWQWHYIIIKLRIIYYCANKLTIYTIQASFQSITLFFCSISVLFSSFDPYQPLNCSLHVAINIIQKEPPHLTIANMLLKPYSSLKSSHPPKLSP</sequence>
<name>A0A8J8NHK8_HALGN</name>